<dbReference type="AlphaFoldDB" id="A0A1A8FVV1"/>
<evidence type="ECO:0000313" key="1">
    <source>
        <dbReference type="EMBL" id="SBQ63127.1"/>
    </source>
</evidence>
<reference evidence="1" key="2">
    <citation type="submission" date="2016-06" db="EMBL/GenBank/DDBJ databases">
        <title>The genome of a short-lived fish provides insights into sex chromosome evolution and the genetic control of aging.</title>
        <authorList>
            <person name="Reichwald K."/>
            <person name="Felder M."/>
            <person name="Petzold A."/>
            <person name="Koch P."/>
            <person name="Groth M."/>
            <person name="Platzer M."/>
        </authorList>
    </citation>
    <scope>NUCLEOTIDE SEQUENCE</scope>
    <source>
        <tissue evidence="1">Brain</tissue>
    </source>
</reference>
<sequence>SLIYTSLSTPRGRDTHARTKTFCLKTSLSSRECCKAIPCQDNRGRIAVLWYPV</sequence>
<feature type="non-terminal residue" evidence="1">
    <location>
        <position position="1"/>
    </location>
</feature>
<proteinExistence type="predicted"/>
<feature type="non-terminal residue" evidence="1">
    <location>
        <position position="53"/>
    </location>
</feature>
<gene>
    <name evidence="1" type="primary">Nfu_g_1_010143</name>
</gene>
<name>A0A1A8FVV1_9TELE</name>
<reference evidence="1" key="1">
    <citation type="submission" date="2016-05" db="EMBL/GenBank/DDBJ databases">
        <authorList>
            <person name="Lavstsen T."/>
            <person name="Jespersen J.S."/>
        </authorList>
    </citation>
    <scope>NUCLEOTIDE SEQUENCE</scope>
    <source>
        <tissue evidence="1">Brain</tissue>
    </source>
</reference>
<accession>A0A1A8FVV1</accession>
<protein>
    <submittedName>
        <fullName evidence="1">Uncharacterized protein</fullName>
    </submittedName>
</protein>
<dbReference type="EMBL" id="HAEB01016600">
    <property type="protein sequence ID" value="SBQ63127.1"/>
    <property type="molecule type" value="Transcribed_RNA"/>
</dbReference>
<organism evidence="1">
    <name type="scientific">Nothobranchius korthausae</name>
    <dbReference type="NCBI Taxonomy" id="1143690"/>
    <lineage>
        <taxon>Eukaryota</taxon>
        <taxon>Metazoa</taxon>
        <taxon>Chordata</taxon>
        <taxon>Craniata</taxon>
        <taxon>Vertebrata</taxon>
        <taxon>Euteleostomi</taxon>
        <taxon>Actinopterygii</taxon>
        <taxon>Neopterygii</taxon>
        <taxon>Teleostei</taxon>
        <taxon>Neoteleostei</taxon>
        <taxon>Acanthomorphata</taxon>
        <taxon>Ovalentaria</taxon>
        <taxon>Atherinomorphae</taxon>
        <taxon>Cyprinodontiformes</taxon>
        <taxon>Nothobranchiidae</taxon>
        <taxon>Nothobranchius</taxon>
    </lineage>
</organism>